<keyword evidence="1" id="KW-0732">Signal</keyword>
<dbReference type="SUPFAM" id="SSF53850">
    <property type="entry name" value="Periplasmic binding protein-like II"/>
    <property type="match status" value="1"/>
</dbReference>
<gene>
    <name evidence="2" type="ORF">QWZ14_13885</name>
</gene>
<dbReference type="RefSeq" id="WP_290317286.1">
    <property type="nucleotide sequence ID" value="NZ_JAUFPN010000147.1"/>
</dbReference>
<dbReference type="EMBL" id="JAUFPN010000147">
    <property type="protein sequence ID" value="MDN3565454.1"/>
    <property type="molecule type" value="Genomic_DNA"/>
</dbReference>
<dbReference type="PANTHER" id="PTHR30006:SF2">
    <property type="entry name" value="ABC TRANSPORTER SUBSTRATE-BINDING PROTEIN"/>
    <property type="match status" value="1"/>
</dbReference>
<keyword evidence="3" id="KW-1185">Reference proteome</keyword>
<dbReference type="Pfam" id="PF13416">
    <property type="entry name" value="SBP_bac_8"/>
    <property type="match status" value="1"/>
</dbReference>
<proteinExistence type="predicted"/>
<name>A0ABT8A785_9PROT</name>
<dbReference type="Gene3D" id="3.40.190.10">
    <property type="entry name" value="Periplasmic binding protein-like II"/>
    <property type="match status" value="2"/>
</dbReference>
<protein>
    <submittedName>
        <fullName evidence="2">Extracellular solute-binding protein</fullName>
    </submittedName>
</protein>
<dbReference type="PANTHER" id="PTHR30006">
    <property type="entry name" value="THIAMINE-BINDING PERIPLASMIC PROTEIN-RELATED"/>
    <property type="match status" value="1"/>
</dbReference>
<evidence type="ECO:0000313" key="3">
    <source>
        <dbReference type="Proteomes" id="UP001529369"/>
    </source>
</evidence>
<dbReference type="InterPro" id="IPR006059">
    <property type="entry name" value="SBP"/>
</dbReference>
<reference evidence="3" key="1">
    <citation type="journal article" date="2019" name="Int. J. Syst. Evol. Microbiol.">
        <title>The Global Catalogue of Microorganisms (GCM) 10K type strain sequencing project: providing services to taxonomists for standard genome sequencing and annotation.</title>
        <authorList>
            <consortium name="The Broad Institute Genomics Platform"/>
            <consortium name="The Broad Institute Genome Sequencing Center for Infectious Disease"/>
            <person name="Wu L."/>
            <person name="Ma J."/>
        </authorList>
    </citation>
    <scope>NUCLEOTIDE SEQUENCE [LARGE SCALE GENOMIC DNA]</scope>
    <source>
        <strain evidence="3">CECT 7131</strain>
    </source>
</reference>
<comment type="caution">
    <text evidence="2">The sequence shown here is derived from an EMBL/GenBank/DDBJ whole genome shotgun (WGS) entry which is preliminary data.</text>
</comment>
<dbReference type="Proteomes" id="UP001529369">
    <property type="component" value="Unassembled WGS sequence"/>
</dbReference>
<organism evidence="2 3">
    <name type="scientific">Paeniroseomonas aquatica</name>
    <dbReference type="NCBI Taxonomy" id="373043"/>
    <lineage>
        <taxon>Bacteria</taxon>
        <taxon>Pseudomonadati</taxon>
        <taxon>Pseudomonadota</taxon>
        <taxon>Alphaproteobacteria</taxon>
        <taxon>Acetobacterales</taxon>
        <taxon>Acetobacteraceae</taxon>
        <taxon>Paeniroseomonas</taxon>
    </lineage>
</organism>
<evidence type="ECO:0000313" key="2">
    <source>
        <dbReference type="EMBL" id="MDN3565454.1"/>
    </source>
</evidence>
<accession>A0ABT8A785</accession>
<sequence length="258" mass="28285">MDVVCLGDADTHAMGQLGLLEELTPEKVPNLAKVIPALRLPFTLPHIYSVRTILTNPARIQLAPARYADLFEERFRNRIGFSDLLFTHMTEAAAIAAGGDERNHQPGYAKLLEWKRLGARVYPSNEALAAALKSEEVSATIMWLGRAYMWKKAGIPVQAVIPAEGATPYISCACVPRNARNKAAAFAYLDAMLDPRAALGFAERMGFLPTTDTPLPAALQAEIGLTPAQQAALRVQDFDYLARSNAATLDFWNREFKG</sequence>
<evidence type="ECO:0000256" key="1">
    <source>
        <dbReference type="ARBA" id="ARBA00022729"/>
    </source>
</evidence>